<reference evidence="2" key="1">
    <citation type="submission" date="2020-08" db="EMBL/GenBank/DDBJ databases">
        <title>Whole genome shotgun sequence of Polymorphospora rubra NBRC 101157.</title>
        <authorList>
            <person name="Komaki H."/>
            <person name="Tamura T."/>
        </authorList>
    </citation>
    <scope>NUCLEOTIDE SEQUENCE</scope>
    <source>
        <strain evidence="2">NBRC 101157</strain>
    </source>
</reference>
<evidence type="ECO:0000259" key="1">
    <source>
        <dbReference type="SMART" id="SM01043"/>
    </source>
</evidence>
<proteinExistence type="predicted"/>
<dbReference type="SMART" id="SM01043">
    <property type="entry name" value="BTAD"/>
    <property type="match status" value="1"/>
</dbReference>
<dbReference type="EMBL" id="AP023359">
    <property type="protein sequence ID" value="BCJ67626.1"/>
    <property type="molecule type" value="Genomic_DNA"/>
</dbReference>
<dbReference type="InterPro" id="IPR011990">
    <property type="entry name" value="TPR-like_helical_dom_sf"/>
</dbReference>
<dbReference type="PANTHER" id="PTHR35807">
    <property type="entry name" value="TRANSCRIPTIONAL REGULATOR REDD-RELATED"/>
    <property type="match status" value="1"/>
</dbReference>
<evidence type="ECO:0000313" key="2">
    <source>
        <dbReference type="EMBL" id="BCJ67626.1"/>
    </source>
</evidence>
<dbReference type="InterPro" id="IPR051677">
    <property type="entry name" value="AfsR-DnrI-RedD_regulator"/>
</dbReference>
<feature type="domain" description="Bacterial transcriptional activator" evidence="1">
    <location>
        <begin position="105"/>
        <end position="243"/>
    </location>
</feature>
<protein>
    <recommendedName>
        <fullName evidence="1">Bacterial transcriptional activator domain-containing protein</fullName>
    </recommendedName>
</protein>
<keyword evidence="3" id="KW-1185">Reference proteome</keyword>
<dbReference type="InterPro" id="IPR005158">
    <property type="entry name" value="BTAD"/>
</dbReference>
<dbReference type="Gene3D" id="1.25.40.10">
    <property type="entry name" value="Tetratricopeptide repeat domain"/>
    <property type="match status" value="1"/>
</dbReference>
<accession>A0A810N2L4</accession>
<dbReference type="Proteomes" id="UP000680866">
    <property type="component" value="Chromosome"/>
</dbReference>
<evidence type="ECO:0000313" key="3">
    <source>
        <dbReference type="Proteomes" id="UP000680866"/>
    </source>
</evidence>
<sequence length="250" mass="27413">MRTGEEPEPSAPDSPSLRVQLLGAFRVRRGGTPLVLPASAARLLAALALHDVAERQELAGRLWPDTVQRRANADLRTALWRLQKVEPRLVVSTRHLLSLADPVEVDVRLVERWALAAVRPGRDPVDLGTPPPVTTVRPLLPGFDDEWVEQPRERLRLLQVQAFESTAAQLLAAGQAGPALPHILRAVQADPLRESANQLLIETHLRQGNVADALRQYHRYRAYLADLGVAPGLGVTNLIARHLPSGTSRG</sequence>
<dbReference type="KEGG" id="pry:Prubr_46470"/>
<gene>
    <name evidence="2" type="ORF">Prubr_46470</name>
</gene>
<dbReference type="SUPFAM" id="SSF48452">
    <property type="entry name" value="TPR-like"/>
    <property type="match status" value="1"/>
</dbReference>
<dbReference type="RefSeq" id="WP_212816935.1">
    <property type="nucleotide sequence ID" value="NZ_AP023359.1"/>
</dbReference>
<dbReference type="AlphaFoldDB" id="A0A810N2L4"/>
<dbReference type="Pfam" id="PF03704">
    <property type="entry name" value="BTAD"/>
    <property type="match status" value="1"/>
</dbReference>
<name>A0A810N2L4_9ACTN</name>
<organism evidence="2 3">
    <name type="scientific">Polymorphospora rubra</name>
    <dbReference type="NCBI Taxonomy" id="338584"/>
    <lineage>
        <taxon>Bacteria</taxon>
        <taxon>Bacillati</taxon>
        <taxon>Actinomycetota</taxon>
        <taxon>Actinomycetes</taxon>
        <taxon>Micromonosporales</taxon>
        <taxon>Micromonosporaceae</taxon>
        <taxon>Polymorphospora</taxon>
    </lineage>
</organism>